<proteinExistence type="predicted"/>
<dbReference type="Proteomes" id="UP001287282">
    <property type="component" value="Unassembled WGS sequence"/>
</dbReference>
<dbReference type="SUPFAM" id="SSF100985">
    <property type="entry name" value="Sporulation inhibitor Sda"/>
    <property type="match status" value="1"/>
</dbReference>
<dbReference type="Pfam" id="PF08970">
    <property type="entry name" value="Sda"/>
    <property type="match status" value="1"/>
</dbReference>
<dbReference type="Gene3D" id="1.10.287.1100">
    <property type="entry name" value="Sporulation inhibitor A"/>
    <property type="match status" value="1"/>
</dbReference>
<accession>A0ABU3XEV3</accession>
<reference evidence="1 2" key="1">
    <citation type="submission" date="2023-10" db="EMBL/GenBank/DDBJ databases">
        <title>Screening of Alkalihalobacillus lindianensis BZ-TG-R113 and Its Alleviation of Salt Stress on Rapeseed Growth.</title>
        <authorList>
            <person name="Zhao B."/>
            <person name="Guo T."/>
        </authorList>
    </citation>
    <scope>NUCLEOTIDE SEQUENCE [LARGE SCALE GENOMIC DNA]</scope>
    <source>
        <strain evidence="1 2">BZ-TG-R113</strain>
    </source>
</reference>
<keyword evidence="2" id="KW-1185">Reference proteome</keyword>
<dbReference type="EMBL" id="JAWJBA010000009">
    <property type="protein sequence ID" value="MDV2686423.1"/>
    <property type="molecule type" value="Genomic_DNA"/>
</dbReference>
<comment type="caution">
    <text evidence="1">The sequence shown here is derived from an EMBL/GenBank/DDBJ whole genome shotgun (WGS) entry which is preliminary data.</text>
</comment>
<name>A0ABU3XEV3_9BACI</name>
<dbReference type="RefSeq" id="WP_317123586.1">
    <property type="nucleotide sequence ID" value="NZ_JAWJBA010000009.1"/>
</dbReference>
<evidence type="ECO:0000313" key="1">
    <source>
        <dbReference type="EMBL" id="MDV2686423.1"/>
    </source>
</evidence>
<sequence length="48" mass="5604">MSLKYINDANLLESYRTAIQLKLDDDFVSLLKEELARRNLLPNDHISN</sequence>
<dbReference type="InterPro" id="IPR015064">
    <property type="entry name" value="Sda"/>
</dbReference>
<evidence type="ECO:0000313" key="2">
    <source>
        <dbReference type="Proteomes" id="UP001287282"/>
    </source>
</evidence>
<keyword evidence="1" id="KW-0649">Protein kinase inhibitor</keyword>
<organism evidence="1 2">
    <name type="scientific">Alkalihalophilus lindianensis</name>
    <dbReference type="NCBI Taxonomy" id="1630542"/>
    <lineage>
        <taxon>Bacteria</taxon>
        <taxon>Bacillati</taxon>
        <taxon>Bacillota</taxon>
        <taxon>Bacilli</taxon>
        <taxon>Bacillales</taxon>
        <taxon>Bacillaceae</taxon>
        <taxon>Alkalihalophilus</taxon>
    </lineage>
</organism>
<gene>
    <name evidence="1" type="primary">sda</name>
    <name evidence="1" type="ORF">RYX56_18805</name>
</gene>
<dbReference type="GO" id="GO:0004860">
    <property type="term" value="F:protein kinase inhibitor activity"/>
    <property type="evidence" value="ECO:0007669"/>
    <property type="project" value="UniProtKB-KW"/>
</dbReference>
<dbReference type="InterPro" id="IPR036916">
    <property type="entry name" value="Sda_sf"/>
</dbReference>
<protein>
    <submittedName>
        <fullName evidence="1">Sporulation histidine kinase inhibitor Sda</fullName>
    </submittedName>
</protein>